<accession>A0A3N4UII4</accession>
<dbReference type="PANTHER" id="PTHR41795">
    <property type="entry name" value="EXOPOLYSACCHARIDE SYNTHESIS PROTEIN"/>
    <property type="match status" value="1"/>
</dbReference>
<gene>
    <name evidence="2" type="ORF">EDD53_1535</name>
</gene>
<dbReference type="InterPro" id="IPR010331">
    <property type="entry name" value="ExoD"/>
</dbReference>
<evidence type="ECO:0000313" key="2">
    <source>
        <dbReference type="EMBL" id="RPE67131.1"/>
    </source>
</evidence>
<keyword evidence="3" id="KW-1185">Reference proteome</keyword>
<proteinExistence type="predicted"/>
<name>A0A3N4UII4_9RHOB</name>
<dbReference type="PIRSF" id="PIRSF033239">
    <property type="entry name" value="ExoD"/>
    <property type="match status" value="1"/>
</dbReference>
<dbReference type="EMBL" id="RKQK01000002">
    <property type="protein sequence ID" value="RPE67131.1"/>
    <property type="molecule type" value="Genomic_DNA"/>
</dbReference>
<keyword evidence="1" id="KW-1133">Transmembrane helix</keyword>
<feature type="transmembrane region" description="Helical" evidence="1">
    <location>
        <begin position="46"/>
        <end position="74"/>
    </location>
</feature>
<sequence length="200" mass="21277">MTANTSPQETVSDLMEKGATLARQQDEVCMSDIVDTLGKQVLLPMLLFPALAVVTPLSGIPGLSSVCGIIIALVSLQLLRGRDTLWLPDWILRRKISSDRLEKAVNGLNGVARWLDKISRPRLQVLVRAPGSILPEFLCFLSGSAMPFLELVPFSSSVLGGATSLFAVGLVMRDGLFIMAGFALVAMASGLAVAVTGLLI</sequence>
<dbReference type="OrthoDB" id="7949130at2"/>
<evidence type="ECO:0000313" key="3">
    <source>
        <dbReference type="Proteomes" id="UP000269689"/>
    </source>
</evidence>
<organism evidence="2 3">
    <name type="scientific">Pacificibacter maritimus</name>
    <dbReference type="NCBI Taxonomy" id="762213"/>
    <lineage>
        <taxon>Bacteria</taxon>
        <taxon>Pseudomonadati</taxon>
        <taxon>Pseudomonadota</taxon>
        <taxon>Alphaproteobacteria</taxon>
        <taxon>Rhodobacterales</taxon>
        <taxon>Roseobacteraceae</taxon>
        <taxon>Pacificibacter</taxon>
    </lineage>
</organism>
<dbReference type="RefSeq" id="WP_123792612.1">
    <property type="nucleotide sequence ID" value="NZ_RKQK01000002.1"/>
</dbReference>
<protein>
    <recommendedName>
        <fullName evidence="4">Exopolysaccharide synthesis protein ExoD</fullName>
    </recommendedName>
</protein>
<comment type="caution">
    <text evidence="2">The sequence shown here is derived from an EMBL/GenBank/DDBJ whole genome shotgun (WGS) entry which is preliminary data.</text>
</comment>
<feature type="transmembrane region" description="Helical" evidence="1">
    <location>
        <begin position="151"/>
        <end position="171"/>
    </location>
</feature>
<reference evidence="2 3" key="1">
    <citation type="submission" date="2018-11" db="EMBL/GenBank/DDBJ databases">
        <title>Genomic Encyclopedia of Type Strains, Phase IV (KMG-IV): sequencing the most valuable type-strain genomes for metagenomic binning, comparative biology and taxonomic classification.</title>
        <authorList>
            <person name="Goeker M."/>
        </authorList>
    </citation>
    <scope>NUCLEOTIDE SEQUENCE [LARGE SCALE GENOMIC DNA]</scope>
    <source>
        <strain evidence="2 3">DSM 104731</strain>
    </source>
</reference>
<evidence type="ECO:0000256" key="1">
    <source>
        <dbReference type="SAM" id="Phobius"/>
    </source>
</evidence>
<dbReference type="Pfam" id="PF06055">
    <property type="entry name" value="ExoD"/>
    <property type="match status" value="1"/>
</dbReference>
<feature type="transmembrane region" description="Helical" evidence="1">
    <location>
        <begin position="176"/>
        <end position="199"/>
    </location>
</feature>
<dbReference type="AlphaFoldDB" id="A0A3N4UII4"/>
<keyword evidence="1" id="KW-0812">Transmembrane</keyword>
<dbReference type="Proteomes" id="UP000269689">
    <property type="component" value="Unassembled WGS sequence"/>
</dbReference>
<keyword evidence="1" id="KW-0472">Membrane</keyword>
<evidence type="ECO:0008006" key="4">
    <source>
        <dbReference type="Google" id="ProtNLM"/>
    </source>
</evidence>
<dbReference type="PANTHER" id="PTHR41795:SF1">
    <property type="entry name" value="EXOPOLYSACCHARIDE SYNTHESIS PROTEIN"/>
    <property type="match status" value="1"/>
</dbReference>